<sequence>MEEKFLMKQGNIYTKVRYHERIGRHDKYVYHCSKCSVEDPELWYEGSIVQYDYKAKVGMNSCGCAKRRVYTEKQYKVLVKRKCKELGYKFHGFVDDGKRIQDTTNIILSNKVTGNKWDTTRLINFLRGKAEDPSLRGSKIGEGLKREDQYMVNKFLDTGKYHKDTTFERNLIKIDSQGRKCFWDVVCGECGEDYTSPLRLLSRGNVGCSCKKGGGFDNNKDGRIYVCLWYNSDVKYLKFGITNLEVMVRIKDQQRLSKNLKHKLLFTSEPLIGHKIRELETLLKEVNKHQIANCPKELLPDGYTETIPYSKENLNSVLQFIDKYFKNS</sequence>
<evidence type="ECO:0000259" key="1">
    <source>
        <dbReference type="Pfam" id="PF21817"/>
    </source>
</evidence>
<organism evidence="2">
    <name type="scientific">Staphylococcus phage vB_VibM_10AMN12</name>
    <dbReference type="NCBI Taxonomy" id="3076785"/>
    <lineage>
        <taxon>Viruses</taxon>
        <taxon>Duplodnaviria</taxon>
        <taxon>Heunggongvirae</taxon>
        <taxon>Uroviricota</taxon>
        <taxon>Caudoviricetes</taxon>
    </lineage>
</organism>
<feature type="domain" description="CapR homology" evidence="1">
    <location>
        <begin position="13"/>
        <end position="65"/>
    </location>
</feature>
<protein>
    <recommendedName>
        <fullName evidence="1">CapR homology domain-containing protein</fullName>
    </recommendedName>
</protein>
<dbReference type="Pfam" id="PF21817">
    <property type="entry name" value="CapR"/>
    <property type="match status" value="2"/>
</dbReference>
<reference evidence="2" key="1">
    <citation type="submission" date="2023-08" db="EMBL/GenBank/DDBJ databases">
        <authorList>
            <person name="Nazir A."/>
        </authorList>
    </citation>
    <scope>NUCLEOTIDE SEQUENCE</scope>
</reference>
<proteinExistence type="predicted"/>
<name>A0AA96R3N8_9CAUD</name>
<dbReference type="EMBL" id="OR481006">
    <property type="protein sequence ID" value="WNO47381.1"/>
    <property type="molecule type" value="Genomic_DNA"/>
</dbReference>
<feature type="domain" description="CapR homology" evidence="1">
    <location>
        <begin position="74"/>
        <end position="127"/>
    </location>
</feature>
<evidence type="ECO:0000313" key="2">
    <source>
        <dbReference type="EMBL" id="WNO47381.1"/>
    </source>
</evidence>
<accession>A0AA96R3N8</accession>
<dbReference type="InterPro" id="IPR048793">
    <property type="entry name" value="CapR_dom"/>
</dbReference>